<accession>A0A9D4LRT8</accession>
<dbReference type="AlphaFoldDB" id="A0A9D4LRT8"/>
<organism evidence="2 3">
    <name type="scientific">Dreissena polymorpha</name>
    <name type="common">Zebra mussel</name>
    <name type="synonym">Mytilus polymorpha</name>
    <dbReference type="NCBI Taxonomy" id="45954"/>
    <lineage>
        <taxon>Eukaryota</taxon>
        <taxon>Metazoa</taxon>
        <taxon>Spiralia</taxon>
        <taxon>Lophotrochozoa</taxon>
        <taxon>Mollusca</taxon>
        <taxon>Bivalvia</taxon>
        <taxon>Autobranchia</taxon>
        <taxon>Heteroconchia</taxon>
        <taxon>Euheterodonta</taxon>
        <taxon>Imparidentia</taxon>
        <taxon>Neoheterodontei</taxon>
        <taxon>Myida</taxon>
        <taxon>Dreissenoidea</taxon>
        <taxon>Dreissenidae</taxon>
        <taxon>Dreissena</taxon>
    </lineage>
</organism>
<comment type="caution">
    <text evidence="2">The sequence shown here is derived from an EMBL/GenBank/DDBJ whole genome shotgun (WGS) entry which is preliminary data.</text>
</comment>
<dbReference type="Proteomes" id="UP000828390">
    <property type="component" value="Unassembled WGS sequence"/>
</dbReference>
<protein>
    <submittedName>
        <fullName evidence="2">Uncharacterized protein</fullName>
    </submittedName>
</protein>
<keyword evidence="3" id="KW-1185">Reference proteome</keyword>
<dbReference type="EMBL" id="JAIWYP010000002">
    <property type="protein sequence ID" value="KAH3862654.1"/>
    <property type="molecule type" value="Genomic_DNA"/>
</dbReference>
<evidence type="ECO:0000313" key="1">
    <source>
        <dbReference type="EMBL" id="KAH3862621.1"/>
    </source>
</evidence>
<evidence type="ECO:0000313" key="3">
    <source>
        <dbReference type="Proteomes" id="UP000828390"/>
    </source>
</evidence>
<dbReference type="EMBL" id="JAIWYP010000002">
    <property type="protein sequence ID" value="KAH3862621.1"/>
    <property type="molecule type" value="Genomic_DNA"/>
</dbReference>
<evidence type="ECO:0000313" key="2">
    <source>
        <dbReference type="EMBL" id="KAH3862654.1"/>
    </source>
</evidence>
<sequence>MVEVNCWHIFQSGQLVVAIGRARSIEGLRIVNLSQNAVIPQTQVVTDFVAQEGSSLS</sequence>
<gene>
    <name evidence="1" type="ORF">DPMN_025591</name>
    <name evidence="2" type="ORF">DPMN_025624</name>
</gene>
<reference evidence="2" key="1">
    <citation type="journal article" date="2019" name="bioRxiv">
        <title>The Genome of the Zebra Mussel, Dreissena polymorpha: A Resource for Invasive Species Research.</title>
        <authorList>
            <person name="McCartney M.A."/>
            <person name="Auch B."/>
            <person name="Kono T."/>
            <person name="Mallez S."/>
            <person name="Zhang Y."/>
            <person name="Obille A."/>
            <person name="Becker A."/>
            <person name="Abrahante J.E."/>
            <person name="Garbe J."/>
            <person name="Badalamenti J.P."/>
            <person name="Herman A."/>
            <person name="Mangelson H."/>
            <person name="Liachko I."/>
            <person name="Sullivan S."/>
            <person name="Sone E.D."/>
            <person name="Koren S."/>
            <person name="Silverstein K.A.T."/>
            <person name="Beckman K.B."/>
            <person name="Gohl D.M."/>
        </authorList>
    </citation>
    <scope>NUCLEOTIDE SEQUENCE</scope>
    <source>
        <strain evidence="2">Duluth1</strain>
        <tissue evidence="2">Whole animal</tissue>
    </source>
</reference>
<reference evidence="2" key="2">
    <citation type="submission" date="2020-11" db="EMBL/GenBank/DDBJ databases">
        <authorList>
            <person name="McCartney M.A."/>
            <person name="Auch B."/>
            <person name="Kono T."/>
            <person name="Mallez S."/>
            <person name="Becker A."/>
            <person name="Gohl D.M."/>
            <person name="Silverstein K.A.T."/>
            <person name="Koren S."/>
            <person name="Bechman K.B."/>
            <person name="Herman A."/>
            <person name="Abrahante J.E."/>
            <person name="Garbe J."/>
        </authorList>
    </citation>
    <scope>NUCLEOTIDE SEQUENCE</scope>
    <source>
        <strain evidence="2">Duluth1</strain>
        <tissue evidence="2">Whole animal</tissue>
    </source>
</reference>
<proteinExistence type="predicted"/>
<name>A0A9D4LRT8_DREPO</name>